<sequence length="483" mass="52782">MQLQRLTREIPMDTLTPLSAWLRLRQTAQPGFLFESAGSDLSQARYSILGFAPDEILTLQAGVLSRQTTQGREILPGHPLETLKAKLQAEKMLTDPSLPPFTGGYVGYLGYDCVQYLEKIPLPAEASPLPEACLMRFARVLVFDHLKRKILLVAHLPLEASAAELNRAQTDLQILQAQLRHPVAAEALLELPDPPPAEPPLGRMGEAAFCEKVSQLQEAIAEGEIFQAVLSEQFRTPLEGDPFTLYRILRSLNPSPYLYYLDMGGPVLLGTSPEMLVKSNGSEAATCPIAGTRRRGHTPAEDQALAQELIADEKERAEHLMLVDLGRNDLGRVSQPGSVEVSRYMELEYFSHVMHLVSLVEGQLAEGKTALDALFACFPAGTLSGAPKIRAMELLGQLEPVRRGWYGGAVFYHGFEGQLDACITIRSLAIHQGEAILQAGAGVVADSIPRQEYLEVRNKARVLFQALQSANALATQTPTGAMA</sequence>
<dbReference type="InterPro" id="IPR005801">
    <property type="entry name" value="ADC_synthase"/>
</dbReference>
<evidence type="ECO:0000259" key="10">
    <source>
        <dbReference type="Pfam" id="PF04715"/>
    </source>
</evidence>
<dbReference type="PRINTS" id="PR00095">
    <property type="entry name" value="ANTSNTHASEI"/>
</dbReference>
<name>A0A2M7FZK0_9BACT</name>
<dbReference type="InterPro" id="IPR006805">
    <property type="entry name" value="Anth_synth_I_N"/>
</dbReference>
<evidence type="ECO:0000259" key="9">
    <source>
        <dbReference type="Pfam" id="PF00425"/>
    </source>
</evidence>
<comment type="caution">
    <text evidence="11">The sequence shown here is derived from an EMBL/GenBank/DDBJ whole genome shotgun (WGS) entry which is preliminary data.</text>
</comment>
<dbReference type="GO" id="GO:0000162">
    <property type="term" value="P:L-tryptophan biosynthetic process"/>
    <property type="evidence" value="ECO:0007669"/>
    <property type="project" value="TreeGrafter"/>
</dbReference>
<dbReference type="SUPFAM" id="SSF56322">
    <property type="entry name" value="ADC synthase"/>
    <property type="match status" value="1"/>
</dbReference>
<evidence type="ECO:0000256" key="4">
    <source>
        <dbReference type="ARBA" id="ARBA00022723"/>
    </source>
</evidence>
<keyword evidence="6" id="KW-0456">Lyase</keyword>
<dbReference type="Proteomes" id="UP000231019">
    <property type="component" value="Unassembled WGS sequence"/>
</dbReference>
<dbReference type="Pfam" id="PF00425">
    <property type="entry name" value="Chorismate_bind"/>
    <property type="match status" value="1"/>
</dbReference>
<dbReference type="GO" id="GO:0004049">
    <property type="term" value="F:anthranilate synthase activity"/>
    <property type="evidence" value="ECO:0007669"/>
    <property type="project" value="UniProtKB-EC"/>
</dbReference>
<evidence type="ECO:0000256" key="8">
    <source>
        <dbReference type="ARBA" id="ARBA00047683"/>
    </source>
</evidence>
<feature type="domain" description="Anthranilate synthase component I N-terminal" evidence="10">
    <location>
        <begin position="13"/>
        <end position="151"/>
    </location>
</feature>
<feature type="domain" description="Chorismate-utilising enzyme C-terminal" evidence="9">
    <location>
        <begin position="207"/>
        <end position="459"/>
    </location>
</feature>
<gene>
    <name evidence="11" type="ORF">COW36_22060</name>
</gene>
<evidence type="ECO:0000256" key="2">
    <source>
        <dbReference type="ARBA" id="ARBA00011575"/>
    </source>
</evidence>
<keyword evidence="5" id="KW-0460">Magnesium</keyword>
<reference evidence="11 12" key="1">
    <citation type="submission" date="2017-09" db="EMBL/GenBank/DDBJ databases">
        <title>Depth-based differentiation of microbial function through sediment-hosted aquifers and enrichment of novel symbionts in the deep terrestrial subsurface.</title>
        <authorList>
            <person name="Probst A.J."/>
            <person name="Ladd B."/>
            <person name="Jarett J.K."/>
            <person name="Geller-Mcgrath D.E."/>
            <person name="Sieber C.M."/>
            <person name="Emerson J.B."/>
            <person name="Anantharaman K."/>
            <person name="Thomas B.C."/>
            <person name="Malmstrom R."/>
            <person name="Stieglmeier M."/>
            <person name="Klingl A."/>
            <person name="Woyke T."/>
            <person name="Ryan C.M."/>
            <person name="Banfield J.F."/>
        </authorList>
    </citation>
    <scope>NUCLEOTIDE SEQUENCE [LARGE SCALE GENOMIC DNA]</scope>
    <source>
        <strain evidence="11">CG17_big_fil_post_rev_8_21_14_2_50_48_46</strain>
    </source>
</reference>
<dbReference type="GO" id="GO:0046872">
    <property type="term" value="F:metal ion binding"/>
    <property type="evidence" value="ECO:0007669"/>
    <property type="project" value="UniProtKB-KW"/>
</dbReference>
<accession>A0A2M7FZK0</accession>
<comment type="cofactor">
    <cofactor evidence="1">
        <name>Mg(2+)</name>
        <dbReference type="ChEBI" id="CHEBI:18420"/>
    </cofactor>
</comment>
<dbReference type="Pfam" id="PF04715">
    <property type="entry name" value="Anth_synt_I_N"/>
    <property type="match status" value="1"/>
</dbReference>
<evidence type="ECO:0000256" key="6">
    <source>
        <dbReference type="ARBA" id="ARBA00023239"/>
    </source>
</evidence>
<dbReference type="InterPro" id="IPR019999">
    <property type="entry name" value="Anth_synth_I-like"/>
</dbReference>
<dbReference type="EMBL" id="PFFQ01000061">
    <property type="protein sequence ID" value="PIW14303.1"/>
    <property type="molecule type" value="Genomic_DNA"/>
</dbReference>
<keyword evidence="4" id="KW-0479">Metal-binding</keyword>
<dbReference type="PANTHER" id="PTHR11236">
    <property type="entry name" value="AMINOBENZOATE/ANTHRANILATE SYNTHASE"/>
    <property type="match status" value="1"/>
</dbReference>
<dbReference type="AlphaFoldDB" id="A0A2M7FZK0"/>
<evidence type="ECO:0000313" key="12">
    <source>
        <dbReference type="Proteomes" id="UP000231019"/>
    </source>
</evidence>
<dbReference type="PANTHER" id="PTHR11236:SF48">
    <property type="entry name" value="ISOCHORISMATE SYNTHASE MENF"/>
    <property type="match status" value="1"/>
</dbReference>
<evidence type="ECO:0000313" key="11">
    <source>
        <dbReference type="EMBL" id="PIW14303.1"/>
    </source>
</evidence>
<comment type="subunit">
    <text evidence="2">Heterotetramer consisting of two non-identical subunits: a beta subunit (TrpG) and a large alpha subunit (TrpE).</text>
</comment>
<evidence type="ECO:0000256" key="7">
    <source>
        <dbReference type="ARBA" id="ARBA00025634"/>
    </source>
</evidence>
<dbReference type="Gene3D" id="3.60.120.10">
    <property type="entry name" value="Anthranilate synthase"/>
    <property type="match status" value="1"/>
</dbReference>
<comment type="catalytic activity">
    <reaction evidence="8">
        <text>chorismate + L-glutamine = anthranilate + pyruvate + L-glutamate + H(+)</text>
        <dbReference type="Rhea" id="RHEA:21732"/>
        <dbReference type="ChEBI" id="CHEBI:15361"/>
        <dbReference type="ChEBI" id="CHEBI:15378"/>
        <dbReference type="ChEBI" id="CHEBI:16567"/>
        <dbReference type="ChEBI" id="CHEBI:29748"/>
        <dbReference type="ChEBI" id="CHEBI:29985"/>
        <dbReference type="ChEBI" id="CHEBI:58359"/>
        <dbReference type="EC" id="4.1.3.27"/>
    </reaction>
</comment>
<evidence type="ECO:0000256" key="5">
    <source>
        <dbReference type="ARBA" id="ARBA00022842"/>
    </source>
</evidence>
<evidence type="ECO:0000256" key="3">
    <source>
        <dbReference type="ARBA" id="ARBA00020653"/>
    </source>
</evidence>
<protein>
    <recommendedName>
        <fullName evidence="3">Anthranilate synthase component 1</fullName>
    </recommendedName>
</protein>
<proteinExistence type="predicted"/>
<dbReference type="InterPro" id="IPR015890">
    <property type="entry name" value="Chorismate_C"/>
</dbReference>
<evidence type="ECO:0000256" key="1">
    <source>
        <dbReference type="ARBA" id="ARBA00001946"/>
    </source>
</evidence>
<organism evidence="11 12">
    <name type="scientific">bacterium (Candidatus Blackallbacteria) CG17_big_fil_post_rev_8_21_14_2_50_48_46</name>
    <dbReference type="NCBI Taxonomy" id="2014261"/>
    <lineage>
        <taxon>Bacteria</taxon>
        <taxon>Candidatus Blackallbacteria</taxon>
    </lineage>
</organism>
<comment type="function">
    <text evidence="7">Part of a heterotetrameric complex that catalyzes the two-step biosynthesis of anthranilate, an intermediate in the biosynthesis of L-tryptophan. In the first step, the glutamine-binding beta subunit (TrpG) of anthranilate synthase (AS) provides the glutamine amidotransferase activity which generates ammonia as a substrate that, along with chorismate, is used in the second step, catalyzed by the large alpha subunit of AS (TrpE) to produce anthranilate. In the absence of TrpG, TrpE can synthesize anthranilate directly from chorismate and high concentrations of ammonia.</text>
</comment>